<accession>A0A397J7C0</accession>
<protein>
    <submittedName>
        <fullName evidence="2">Uncharacterized protein</fullName>
    </submittedName>
</protein>
<sequence>MKYRLRERRGGAKLLANKANTSSTFYSGVGEVVHARGNQLFAGPLNAFLDALTCHKILVHARRNQLFAGLPNAFLGKDTLLLSTSLRFLFSTYEIYEIKYFEKYWKYRKEMLQAKIEEKKKQQQKIRDDAGDARRRVEIMEELNNKMRDNADNA</sequence>
<gene>
    <name evidence="2" type="ORF">Glove_123g47</name>
</gene>
<dbReference type="OrthoDB" id="2364859at2759"/>
<keyword evidence="3" id="KW-1185">Reference proteome</keyword>
<evidence type="ECO:0000313" key="3">
    <source>
        <dbReference type="Proteomes" id="UP000266861"/>
    </source>
</evidence>
<dbReference type="EMBL" id="PQFF01000115">
    <property type="protein sequence ID" value="RHZ81084.1"/>
    <property type="molecule type" value="Genomic_DNA"/>
</dbReference>
<dbReference type="AlphaFoldDB" id="A0A397J7C0"/>
<evidence type="ECO:0000256" key="1">
    <source>
        <dbReference type="SAM" id="Coils"/>
    </source>
</evidence>
<keyword evidence="1" id="KW-0175">Coiled coil</keyword>
<comment type="caution">
    <text evidence="2">The sequence shown here is derived from an EMBL/GenBank/DDBJ whole genome shotgun (WGS) entry which is preliminary data.</text>
</comment>
<proteinExistence type="predicted"/>
<dbReference type="Proteomes" id="UP000266861">
    <property type="component" value="Unassembled WGS sequence"/>
</dbReference>
<evidence type="ECO:0000313" key="2">
    <source>
        <dbReference type="EMBL" id="RHZ81084.1"/>
    </source>
</evidence>
<organism evidence="2 3">
    <name type="scientific">Diversispora epigaea</name>
    <dbReference type="NCBI Taxonomy" id="1348612"/>
    <lineage>
        <taxon>Eukaryota</taxon>
        <taxon>Fungi</taxon>
        <taxon>Fungi incertae sedis</taxon>
        <taxon>Mucoromycota</taxon>
        <taxon>Glomeromycotina</taxon>
        <taxon>Glomeromycetes</taxon>
        <taxon>Diversisporales</taxon>
        <taxon>Diversisporaceae</taxon>
        <taxon>Diversispora</taxon>
    </lineage>
</organism>
<reference evidence="2 3" key="1">
    <citation type="submission" date="2018-08" db="EMBL/GenBank/DDBJ databases">
        <title>Genome and evolution of the arbuscular mycorrhizal fungus Diversispora epigaea (formerly Glomus versiforme) and its bacterial endosymbionts.</title>
        <authorList>
            <person name="Sun X."/>
            <person name="Fei Z."/>
            <person name="Harrison M."/>
        </authorList>
    </citation>
    <scope>NUCLEOTIDE SEQUENCE [LARGE SCALE GENOMIC DNA]</scope>
    <source>
        <strain evidence="2 3">IT104</strain>
    </source>
</reference>
<feature type="coiled-coil region" evidence="1">
    <location>
        <begin position="109"/>
        <end position="150"/>
    </location>
</feature>
<name>A0A397J7C0_9GLOM</name>